<keyword evidence="3" id="KW-0326">Glycosidase</keyword>
<comment type="caution">
    <text evidence="10">The sequence shown here is derived from an EMBL/GenBank/DDBJ whole genome shotgun (WGS) entry which is preliminary data.</text>
</comment>
<dbReference type="GO" id="GO:0004553">
    <property type="term" value="F:hydrolase activity, hydrolyzing O-glycosyl compounds"/>
    <property type="evidence" value="ECO:0007669"/>
    <property type="project" value="InterPro"/>
</dbReference>
<dbReference type="RefSeq" id="WP_155706656.1">
    <property type="nucleotide sequence ID" value="NZ_BMWU01000026.1"/>
</dbReference>
<dbReference type="PRINTS" id="PR00132">
    <property type="entry name" value="GLHYDRLASE2"/>
</dbReference>
<dbReference type="Gene3D" id="2.60.120.260">
    <property type="entry name" value="Galactose-binding domain-like"/>
    <property type="match status" value="1"/>
</dbReference>
<evidence type="ECO:0000256" key="3">
    <source>
        <dbReference type="ARBA" id="ARBA00023295"/>
    </source>
</evidence>
<evidence type="ECO:0000259" key="8">
    <source>
        <dbReference type="Pfam" id="PF16355"/>
    </source>
</evidence>
<evidence type="ECO:0000256" key="4">
    <source>
        <dbReference type="SAM" id="SignalP"/>
    </source>
</evidence>
<reference evidence="10 11" key="1">
    <citation type="submission" date="2019-11" db="EMBL/GenBank/DDBJ databases">
        <title>Draft Genome Sequences of Six Type Strains of the Genus Massilia.</title>
        <authorList>
            <person name="Miess H."/>
            <person name="Frediansyah A."/>
            <person name="Goeker M."/>
            <person name="Gross H."/>
        </authorList>
    </citation>
    <scope>NUCLEOTIDE SEQUENCE [LARGE SCALE GENOMIC DNA]</scope>
    <source>
        <strain evidence="10 11">DSM 17513</strain>
    </source>
</reference>
<dbReference type="InterPro" id="IPR008979">
    <property type="entry name" value="Galactose-bd-like_sf"/>
</dbReference>
<feature type="signal peptide" evidence="4">
    <location>
        <begin position="1"/>
        <end position="28"/>
    </location>
</feature>
<dbReference type="OrthoDB" id="53299at2"/>
<evidence type="ECO:0000313" key="11">
    <source>
        <dbReference type="Proteomes" id="UP000431684"/>
    </source>
</evidence>
<sequence>MTLFKIAPRRRLLPLALAVALLSGHAAAEQRSLSQGWLFQAGEAKGADKASFDDAGWRKVAVPHDFSVMDKADGTPPFDAKAVGGQDSGYLPGGQGWYRRHLALNAADAAGVLRLNFEAVYMDADIWFNGEHVGRHRYGYTAFTLDLTGKAKTGDNVVTVRVNHVDPSSRWYAGSGLIRPVTLDLLDPVHVAPDSVFVSTRSASAEKGEVDVRASVANRTAAAAKVEVLSQLVGADGGVVARERRQLTIPARGKVDIDHRLAVPNPKLWSPDAPNLYTLVQEVRVGGMLKDTRRTRFGIRTVTVDAENGLRINGRKYVLKGGNIHHDNYMLGAAGSPDADRRKVLLMKDAGYNAIRSAHNPASQATLAAADELGMLVIDEAFDMWRKSKRDADYSRFFEENWRRDIDSLVVSGRNHPSVIFWSVGNEIPEQATPEGAKTARDLAARIRLLDTTRPVTQGVNVDSPANAIQFAELDVAGYNYRAHLFGSDHATHPKRVMYTSESTSKDAFRYWDPVETMPWVIGDFVWTSVDYIGETGIGWMGYSKDWKELGKYPWHLAYCGEIDATGRKRPAAYYRQVIWKSGIDPVAAFVEQPAGTEDLPDRDYFKEHPELDWSLHDLHQSWSWKGQEGKAVKVVVYSEHPEVELFLNGRSLGRKAVNRQTEYRTSYSVKYEPGRLAAVSYRDGKAAGQWELRTAGAPAAVKLATDRRQVRANGDDLVYVSAELVDADGVPVYARDGDRKFRVSVKGAGTLAGAGNGNPMDAASLQSGERTTFHGRLVAVVRAGLEAGPIEVEFAGEGVPVQRVRIDAVNE</sequence>
<evidence type="ECO:0000313" key="10">
    <source>
        <dbReference type="EMBL" id="MUI10949.1"/>
    </source>
</evidence>
<dbReference type="Pfam" id="PF16355">
    <property type="entry name" value="DUF4982"/>
    <property type="match status" value="1"/>
</dbReference>
<dbReference type="SUPFAM" id="SSF49303">
    <property type="entry name" value="beta-Galactosidase/glucuronidase domain"/>
    <property type="match status" value="1"/>
</dbReference>
<dbReference type="Proteomes" id="UP000431684">
    <property type="component" value="Unassembled WGS sequence"/>
</dbReference>
<evidence type="ECO:0000256" key="1">
    <source>
        <dbReference type="ARBA" id="ARBA00007401"/>
    </source>
</evidence>
<keyword evidence="2" id="KW-0378">Hydrolase</keyword>
<feature type="domain" description="Glycoside hydrolase family 2 catalytic" evidence="6">
    <location>
        <begin position="309"/>
        <end position="461"/>
    </location>
</feature>
<dbReference type="InterPro" id="IPR051913">
    <property type="entry name" value="GH2_Domain-Containing"/>
</dbReference>
<feature type="domain" description="Glycosyl hydrolases family 2 sugar binding" evidence="7">
    <location>
        <begin position="94"/>
        <end position="168"/>
    </location>
</feature>
<keyword evidence="4" id="KW-0732">Signal</keyword>
<dbReference type="InterPro" id="IPR036156">
    <property type="entry name" value="Beta-gal/glucu_dom_sf"/>
</dbReference>
<feature type="chain" id="PRO_5026274893" evidence="4">
    <location>
        <begin position="29"/>
        <end position="812"/>
    </location>
</feature>
<dbReference type="Pfam" id="PF02837">
    <property type="entry name" value="Glyco_hydro_2_N"/>
    <property type="match status" value="1"/>
</dbReference>
<dbReference type="InterPro" id="IPR032311">
    <property type="entry name" value="DUF4982"/>
</dbReference>
<dbReference type="AlphaFoldDB" id="A0A6I3X2B5"/>
<feature type="domain" description="Glycoside hydrolase family 2" evidence="9">
    <location>
        <begin position="703"/>
        <end position="805"/>
    </location>
</feature>
<dbReference type="InterPro" id="IPR040605">
    <property type="entry name" value="Glyco_hydro2_dom5"/>
</dbReference>
<organism evidence="10 11">
    <name type="scientific">Pseudoduganella dura</name>
    <dbReference type="NCBI Taxonomy" id="321982"/>
    <lineage>
        <taxon>Bacteria</taxon>
        <taxon>Pseudomonadati</taxon>
        <taxon>Pseudomonadota</taxon>
        <taxon>Betaproteobacteria</taxon>
        <taxon>Burkholderiales</taxon>
        <taxon>Oxalobacteraceae</taxon>
        <taxon>Telluria group</taxon>
        <taxon>Pseudoduganella</taxon>
    </lineage>
</organism>
<name>A0A6I3X2B5_9BURK</name>
<dbReference type="PANTHER" id="PTHR42732">
    <property type="entry name" value="BETA-GALACTOSIDASE"/>
    <property type="match status" value="1"/>
</dbReference>
<gene>
    <name evidence="10" type="ORF">GJV26_00355</name>
</gene>
<evidence type="ECO:0000259" key="9">
    <source>
        <dbReference type="Pfam" id="PF18565"/>
    </source>
</evidence>
<evidence type="ECO:0000256" key="2">
    <source>
        <dbReference type="ARBA" id="ARBA00022801"/>
    </source>
</evidence>
<dbReference type="Gene3D" id="3.20.20.80">
    <property type="entry name" value="Glycosidases"/>
    <property type="match status" value="1"/>
</dbReference>
<dbReference type="SUPFAM" id="SSF49785">
    <property type="entry name" value="Galactose-binding domain-like"/>
    <property type="match status" value="1"/>
</dbReference>
<dbReference type="InterPro" id="IPR006103">
    <property type="entry name" value="Glyco_hydro_2_cat"/>
</dbReference>
<dbReference type="PANTHER" id="PTHR42732:SF1">
    <property type="entry name" value="BETA-MANNOSIDASE"/>
    <property type="match status" value="1"/>
</dbReference>
<dbReference type="InterPro" id="IPR017853">
    <property type="entry name" value="GH"/>
</dbReference>
<protein>
    <submittedName>
        <fullName evidence="10">DUF4982 domain-containing protein</fullName>
    </submittedName>
</protein>
<dbReference type="InterPro" id="IPR006101">
    <property type="entry name" value="Glyco_hydro_2"/>
</dbReference>
<dbReference type="InterPro" id="IPR006102">
    <property type="entry name" value="Ig-like_GH2"/>
</dbReference>
<dbReference type="InterPro" id="IPR006104">
    <property type="entry name" value="Glyco_hydro_2_N"/>
</dbReference>
<keyword evidence="11" id="KW-1185">Reference proteome</keyword>
<dbReference type="Pfam" id="PF02836">
    <property type="entry name" value="Glyco_hydro_2_C"/>
    <property type="match status" value="1"/>
</dbReference>
<feature type="domain" description="Glycoside hydrolase family 2 immunoglobulin-like beta-sandwich" evidence="5">
    <location>
        <begin position="194"/>
        <end position="300"/>
    </location>
</feature>
<dbReference type="GO" id="GO:0005975">
    <property type="term" value="P:carbohydrate metabolic process"/>
    <property type="evidence" value="ECO:0007669"/>
    <property type="project" value="InterPro"/>
</dbReference>
<dbReference type="SUPFAM" id="SSF51445">
    <property type="entry name" value="(Trans)glycosidases"/>
    <property type="match status" value="1"/>
</dbReference>
<feature type="domain" description="DUF4982" evidence="8">
    <location>
        <begin position="630"/>
        <end position="687"/>
    </location>
</feature>
<accession>A0A6I3X2B5</accession>
<dbReference type="Pfam" id="PF18565">
    <property type="entry name" value="Glyco_hydro2_C5"/>
    <property type="match status" value="1"/>
</dbReference>
<evidence type="ECO:0000259" key="6">
    <source>
        <dbReference type="Pfam" id="PF02836"/>
    </source>
</evidence>
<dbReference type="EMBL" id="WNWM01000002">
    <property type="protein sequence ID" value="MUI10949.1"/>
    <property type="molecule type" value="Genomic_DNA"/>
</dbReference>
<dbReference type="Pfam" id="PF00703">
    <property type="entry name" value="Glyco_hydro_2"/>
    <property type="match status" value="1"/>
</dbReference>
<proteinExistence type="inferred from homology"/>
<dbReference type="Gene3D" id="2.60.40.10">
    <property type="entry name" value="Immunoglobulins"/>
    <property type="match status" value="3"/>
</dbReference>
<dbReference type="InterPro" id="IPR013783">
    <property type="entry name" value="Ig-like_fold"/>
</dbReference>
<evidence type="ECO:0000259" key="7">
    <source>
        <dbReference type="Pfam" id="PF02837"/>
    </source>
</evidence>
<evidence type="ECO:0000259" key="5">
    <source>
        <dbReference type="Pfam" id="PF00703"/>
    </source>
</evidence>
<comment type="similarity">
    <text evidence="1">Belongs to the glycosyl hydrolase 2 family.</text>
</comment>